<dbReference type="Proteomes" id="UP001602123">
    <property type="component" value="Unassembled WGS sequence"/>
</dbReference>
<organism evidence="1 2">
    <name type="scientific">Streptomyces nondiastaticus</name>
    <dbReference type="NCBI Taxonomy" id="3154512"/>
    <lineage>
        <taxon>Bacteria</taxon>
        <taxon>Bacillati</taxon>
        <taxon>Actinomycetota</taxon>
        <taxon>Actinomycetes</taxon>
        <taxon>Kitasatosporales</taxon>
        <taxon>Streptomycetaceae</taxon>
        <taxon>Streptomyces</taxon>
    </lineage>
</organism>
<evidence type="ECO:0000313" key="1">
    <source>
        <dbReference type="EMBL" id="MFF4219406.1"/>
    </source>
</evidence>
<gene>
    <name evidence="1" type="ORF">ACFYZM_24425</name>
</gene>
<accession>A0ABW6U4M6</accession>
<keyword evidence="2" id="KW-1185">Reference proteome</keyword>
<dbReference type="EMBL" id="JBIAUT010000010">
    <property type="protein sequence ID" value="MFF4219406.1"/>
    <property type="molecule type" value="Genomic_DNA"/>
</dbReference>
<dbReference type="RefSeq" id="WP_388631164.1">
    <property type="nucleotide sequence ID" value="NZ_JBIAUT010000010.1"/>
</dbReference>
<proteinExistence type="predicted"/>
<evidence type="ECO:0000313" key="2">
    <source>
        <dbReference type="Proteomes" id="UP001602123"/>
    </source>
</evidence>
<reference evidence="1 2" key="1">
    <citation type="submission" date="2024-10" db="EMBL/GenBank/DDBJ databases">
        <title>The Natural Products Discovery Center: Release of the First 8490 Sequenced Strains for Exploring Actinobacteria Biosynthetic Diversity.</title>
        <authorList>
            <person name="Kalkreuter E."/>
            <person name="Kautsar S.A."/>
            <person name="Yang D."/>
            <person name="Bader C.D."/>
            <person name="Teijaro C.N."/>
            <person name="Fluegel L."/>
            <person name="Davis C.M."/>
            <person name="Simpson J.R."/>
            <person name="Lauterbach L."/>
            <person name="Steele A.D."/>
            <person name="Gui C."/>
            <person name="Meng S."/>
            <person name="Li G."/>
            <person name="Viehrig K."/>
            <person name="Ye F."/>
            <person name="Su P."/>
            <person name="Kiefer A.F."/>
            <person name="Nichols A."/>
            <person name="Cepeda A.J."/>
            <person name="Yan W."/>
            <person name="Fan B."/>
            <person name="Jiang Y."/>
            <person name="Adhikari A."/>
            <person name="Zheng C.-J."/>
            <person name="Schuster L."/>
            <person name="Cowan T.M."/>
            <person name="Smanski M.J."/>
            <person name="Chevrette M.G."/>
            <person name="De Carvalho L.P.S."/>
            <person name="Shen B."/>
        </authorList>
    </citation>
    <scope>NUCLEOTIDE SEQUENCE [LARGE SCALE GENOMIC DNA]</scope>
    <source>
        <strain evidence="1 2">NPDC001650</strain>
    </source>
</reference>
<sequence>MAHSITRGRRHAANVNVLSIREDARELLDINCLADFVSFEVNRSIFAGWHGFR</sequence>
<protein>
    <submittedName>
        <fullName evidence="1">Uncharacterized protein</fullName>
    </submittedName>
</protein>
<name>A0ABW6U4M6_9ACTN</name>
<comment type="caution">
    <text evidence="1">The sequence shown here is derived from an EMBL/GenBank/DDBJ whole genome shotgun (WGS) entry which is preliminary data.</text>
</comment>